<comment type="caution">
    <text evidence="7">The sequence shown here is derived from an EMBL/GenBank/DDBJ whole genome shotgun (WGS) entry which is preliminary data.</text>
</comment>
<dbReference type="PANTHER" id="PTHR23110">
    <property type="entry name" value="BTB DOMAIN TRANSCRIPTION FACTOR"/>
    <property type="match status" value="1"/>
</dbReference>
<dbReference type="GO" id="GO:0048513">
    <property type="term" value="P:animal organ development"/>
    <property type="evidence" value="ECO:0007669"/>
    <property type="project" value="UniProtKB-ARBA"/>
</dbReference>
<dbReference type="InterPro" id="IPR013087">
    <property type="entry name" value="Znf_C2H2_type"/>
</dbReference>
<keyword evidence="2" id="KW-0539">Nucleus</keyword>
<dbReference type="InterPro" id="IPR011333">
    <property type="entry name" value="SKP1/BTB/POZ_sf"/>
</dbReference>
<reference evidence="7" key="1">
    <citation type="journal article" date="2023" name="G3 (Bethesda)">
        <title>Whole genome assemblies of Zophobas morio and Tenebrio molitor.</title>
        <authorList>
            <person name="Kaur S."/>
            <person name="Stinson S.A."/>
            <person name="diCenzo G.C."/>
        </authorList>
    </citation>
    <scope>NUCLEOTIDE SEQUENCE</scope>
    <source>
        <strain evidence="7">QUZm001</strain>
    </source>
</reference>
<comment type="subcellular location">
    <subcellularLocation>
        <location evidence="1">Nucleus</location>
    </subcellularLocation>
</comment>
<dbReference type="Pfam" id="PF00651">
    <property type="entry name" value="BTB"/>
    <property type="match status" value="1"/>
</dbReference>
<keyword evidence="8" id="KW-1185">Reference proteome</keyword>
<sequence length="338" mass="38843">MATTEQFSLRWNNFHSNLTAGFHELLESSEMVDVTLAVEGHFFQAHKVVLSICSPYFKQMFKVNPCKHPIVILKDVAHGNMKDILEFMYMGEVNVLRENLATFLRTAELLQVKGLTGDDSSETSSRKDDKSDSIADNDEDPDLAQFNHLIESDVELPQHYSTPRVPTPPQSIPQPSTKRQSKSLISNPHFKRAKSDYVPKPIKVENETSVSQNEEHEFAESPLKNDKSAGELEETKDNLKQLLENNFTNTGTNDSTSDQDYKFFPDQKVYVYCPYCCRKFVNRYNLKVHIRDKHEDSPMNLDCRICGKVMRNKSCLRVHMYHHRKQQLESDCPAVPIV</sequence>
<evidence type="ECO:0000313" key="7">
    <source>
        <dbReference type="EMBL" id="KAJ3661085.1"/>
    </source>
</evidence>
<feature type="compositionally biased region" description="Basic and acidic residues" evidence="4">
    <location>
        <begin position="124"/>
        <end position="133"/>
    </location>
</feature>
<dbReference type="InterPro" id="IPR051095">
    <property type="entry name" value="Dros_DevTransReg"/>
</dbReference>
<dbReference type="PROSITE" id="PS00028">
    <property type="entry name" value="ZINC_FINGER_C2H2_1"/>
    <property type="match status" value="2"/>
</dbReference>
<feature type="compositionally biased region" description="Basic and acidic residues" evidence="4">
    <location>
        <begin position="213"/>
        <end position="234"/>
    </location>
</feature>
<dbReference type="GO" id="GO:0008270">
    <property type="term" value="F:zinc ion binding"/>
    <property type="evidence" value="ECO:0007669"/>
    <property type="project" value="UniProtKB-KW"/>
</dbReference>
<accession>A0AA38MKS2</accession>
<dbReference type="PROSITE" id="PS50157">
    <property type="entry name" value="ZINC_FINGER_C2H2_2"/>
    <property type="match status" value="2"/>
</dbReference>
<dbReference type="FunFam" id="3.30.710.10:FF:000218">
    <property type="entry name" value="Lolal-like protein"/>
    <property type="match status" value="1"/>
</dbReference>
<dbReference type="SMART" id="SM00225">
    <property type="entry name" value="BTB"/>
    <property type="match status" value="1"/>
</dbReference>
<dbReference type="InterPro" id="IPR036236">
    <property type="entry name" value="Znf_C2H2_sf"/>
</dbReference>
<feature type="region of interest" description="Disordered" evidence="4">
    <location>
        <begin position="206"/>
        <end position="234"/>
    </location>
</feature>
<feature type="domain" description="C2H2-type" evidence="6">
    <location>
        <begin position="301"/>
        <end position="328"/>
    </location>
</feature>
<dbReference type="AlphaFoldDB" id="A0AA38MKS2"/>
<dbReference type="GO" id="GO:0003006">
    <property type="term" value="P:developmental process involved in reproduction"/>
    <property type="evidence" value="ECO:0007669"/>
    <property type="project" value="UniProtKB-ARBA"/>
</dbReference>
<protein>
    <submittedName>
        <fullName evidence="7">Uncharacterized protein</fullName>
    </submittedName>
</protein>
<gene>
    <name evidence="7" type="ORF">Zmor_005504</name>
</gene>
<feature type="region of interest" description="Disordered" evidence="4">
    <location>
        <begin position="159"/>
        <end position="190"/>
    </location>
</feature>
<feature type="domain" description="BTB" evidence="5">
    <location>
        <begin position="32"/>
        <end position="97"/>
    </location>
</feature>
<dbReference type="EMBL" id="JALNTZ010000002">
    <property type="protein sequence ID" value="KAJ3661085.1"/>
    <property type="molecule type" value="Genomic_DNA"/>
</dbReference>
<proteinExistence type="predicted"/>
<organism evidence="7 8">
    <name type="scientific">Zophobas morio</name>
    <dbReference type="NCBI Taxonomy" id="2755281"/>
    <lineage>
        <taxon>Eukaryota</taxon>
        <taxon>Metazoa</taxon>
        <taxon>Ecdysozoa</taxon>
        <taxon>Arthropoda</taxon>
        <taxon>Hexapoda</taxon>
        <taxon>Insecta</taxon>
        <taxon>Pterygota</taxon>
        <taxon>Neoptera</taxon>
        <taxon>Endopterygota</taxon>
        <taxon>Coleoptera</taxon>
        <taxon>Polyphaga</taxon>
        <taxon>Cucujiformia</taxon>
        <taxon>Tenebrionidae</taxon>
        <taxon>Zophobas</taxon>
    </lineage>
</organism>
<dbReference type="PANTHER" id="PTHR23110:SF99">
    <property type="entry name" value="BROAD-COMPLEX CORE PROTEIN ISOFORM 6"/>
    <property type="match status" value="1"/>
</dbReference>
<dbReference type="SMART" id="SM00355">
    <property type="entry name" value="ZnF_C2H2"/>
    <property type="match status" value="2"/>
</dbReference>
<keyword evidence="3" id="KW-0863">Zinc-finger</keyword>
<evidence type="ECO:0000256" key="2">
    <source>
        <dbReference type="ARBA" id="ARBA00023242"/>
    </source>
</evidence>
<evidence type="ECO:0000259" key="6">
    <source>
        <dbReference type="PROSITE" id="PS50157"/>
    </source>
</evidence>
<dbReference type="GO" id="GO:0006357">
    <property type="term" value="P:regulation of transcription by RNA polymerase II"/>
    <property type="evidence" value="ECO:0007669"/>
    <property type="project" value="TreeGrafter"/>
</dbReference>
<dbReference type="Proteomes" id="UP001168821">
    <property type="component" value="Unassembled WGS sequence"/>
</dbReference>
<evidence type="ECO:0000256" key="1">
    <source>
        <dbReference type="ARBA" id="ARBA00004123"/>
    </source>
</evidence>
<evidence type="ECO:0000256" key="3">
    <source>
        <dbReference type="PROSITE-ProRule" id="PRU00042"/>
    </source>
</evidence>
<name>A0AA38MKS2_9CUCU</name>
<keyword evidence="3" id="KW-0479">Metal-binding</keyword>
<dbReference type="SUPFAM" id="SSF54695">
    <property type="entry name" value="POZ domain"/>
    <property type="match status" value="1"/>
</dbReference>
<feature type="region of interest" description="Disordered" evidence="4">
    <location>
        <begin position="115"/>
        <end position="140"/>
    </location>
</feature>
<feature type="domain" description="C2H2-type" evidence="6">
    <location>
        <begin position="271"/>
        <end position="299"/>
    </location>
</feature>
<dbReference type="PROSITE" id="PS50097">
    <property type="entry name" value="BTB"/>
    <property type="match status" value="1"/>
</dbReference>
<dbReference type="SUPFAM" id="SSF57667">
    <property type="entry name" value="beta-beta-alpha zinc fingers"/>
    <property type="match status" value="1"/>
</dbReference>
<dbReference type="Gene3D" id="3.30.710.10">
    <property type="entry name" value="Potassium Channel Kv1.1, Chain A"/>
    <property type="match status" value="1"/>
</dbReference>
<dbReference type="GO" id="GO:0048666">
    <property type="term" value="P:neuron development"/>
    <property type="evidence" value="ECO:0007669"/>
    <property type="project" value="UniProtKB-ARBA"/>
</dbReference>
<dbReference type="InterPro" id="IPR000210">
    <property type="entry name" value="BTB/POZ_dom"/>
</dbReference>
<evidence type="ECO:0000256" key="4">
    <source>
        <dbReference type="SAM" id="MobiDB-lite"/>
    </source>
</evidence>
<evidence type="ECO:0000313" key="8">
    <source>
        <dbReference type="Proteomes" id="UP001168821"/>
    </source>
</evidence>
<dbReference type="CDD" id="cd18315">
    <property type="entry name" value="BTB_POZ_BAB-like"/>
    <property type="match status" value="1"/>
</dbReference>
<evidence type="ECO:0000259" key="5">
    <source>
        <dbReference type="PROSITE" id="PS50097"/>
    </source>
</evidence>
<keyword evidence="3" id="KW-0862">Zinc</keyword>
<dbReference type="GO" id="GO:0005634">
    <property type="term" value="C:nucleus"/>
    <property type="evidence" value="ECO:0007669"/>
    <property type="project" value="UniProtKB-SubCell"/>
</dbReference>
<dbReference type="Gene3D" id="3.30.160.60">
    <property type="entry name" value="Classic Zinc Finger"/>
    <property type="match status" value="1"/>
</dbReference>
<dbReference type="Pfam" id="PF00096">
    <property type="entry name" value="zf-C2H2"/>
    <property type="match status" value="1"/>
</dbReference>